<proteinExistence type="predicted"/>
<evidence type="ECO:0000313" key="1">
    <source>
        <dbReference type="EMBL" id="MEQ2593663.1"/>
    </source>
</evidence>
<dbReference type="Proteomes" id="UP001494672">
    <property type="component" value="Unassembled WGS sequence"/>
</dbReference>
<dbReference type="EMBL" id="JBBNGJ010000010">
    <property type="protein sequence ID" value="MEQ2593663.1"/>
    <property type="molecule type" value="Genomic_DNA"/>
</dbReference>
<gene>
    <name evidence="1" type="ORF">AAAU18_12155</name>
</gene>
<organism evidence="1 2">
    <name type="scientific">Coprococcus aceti</name>
    <dbReference type="NCBI Taxonomy" id="2981786"/>
    <lineage>
        <taxon>Bacteria</taxon>
        <taxon>Bacillati</taxon>
        <taxon>Bacillota</taxon>
        <taxon>Clostridia</taxon>
        <taxon>Lachnospirales</taxon>
        <taxon>Lachnospiraceae</taxon>
        <taxon>Coprococcus</taxon>
    </lineage>
</organism>
<name>A0ABV1ICP4_9FIRM</name>
<sequence>MGLLDDDDGDLYDKFVSSLSKEQEEKFKWLQEHDSDEDGYDYAIADLVDELSESQKMMFFILFVNNNEDDDE</sequence>
<dbReference type="RefSeq" id="WP_055273108.1">
    <property type="nucleotide sequence ID" value="NZ_JBBNGJ010000010.1"/>
</dbReference>
<accession>A0ABV1ICP4</accession>
<reference evidence="1 2" key="1">
    <citation type="submission" date="2024-04" db="EMBL/GenBank/DDBJ databases">
        <title>Human intestinal bacterial collection.</title>
        <authorList>
            <person name="Pauvert C."/>
            <person name="Hitch T.C.A."/>
            <person name="Clavel T."/>
        </authorList>
    </citation>
    <scope>NUCLEOTIDE SEQUENCE [LARGE SCALE GENOMIC DNA]</scope>
    <source>
        <strain evidence="1 2">CLA-AA-H181</strain>
    </source>
</reference>
<protein>
    <submittedName>
        <fullName evidence="1">Uncharacterized protein</fullName>
    </submittedName>
</protein>
<evidence type="ECO:0000313" key="2">
    <source>
        <dbReference type="Proteomes" id="UP001494672"/>
    </source>
</evidence>
<comment type="caution">
    <text evidence="1">The sequence shown here is derived from an EMBL/GenBank/DDBJ whole genome shotgun (WGS) entry which is preliminary data.</text>
</comment>
<keyword evidence="2" id="KW-1185">Reference proteome</keyword>